<dbReference type="SUPFAM" id="SSF88946">
    <property type="entry name" value="Sigma2 domain of RNA polymerase sigma factors"/>
    <property type="match status" value="1"/>
</dbReference>
<dbReference type="InterPro" id="IPR007627">
    <property type="entry name" value="RNA_pol_sigma70_r2"/>
</dbReference>
<dbReference type="InterPro" id="IPR039425">
    <property type="entry name" value="RNA_pol_sigma-70-like"/>
</dbReference>
<organism evidence="7 8">
    <name type="scientific">Olivibacter ginsenosidimutans</name>
    <dbReference type="NCBI Taxonomy" id="1176537"/>
    <lineage>
        <taxon>Bacteria</taxon>
        <taxon>Pseudomonadati</taxon>
        <taxon>Bacteroidota</taxon>
        <taxon>Sphingobacteriia</taxon>
        <taxon>Sphingobacteriales</taxon>
        <taxon>Sphingobacteriaceae</taxon>
        <taxon>Olivibacter</taxon>
    </lineage>
</organism>
<dbReference type="Proteomes" id="UP001501411">
    <property type="component" value="Unassembled WGS sequence"/>
</dbReference>
<dbReference type="Pfam" id="PF08281">
    <property type="entry name" value="Sigma70_r4_2"/>
    <property type="match status" value="1"/>
</dbReference>
<keyword evidence="4" id="KW-0804">Transcription</keyword>
<comment type="similarity">
    <text evidence="1">Belongs to the sigma-70 factor family. ECF subfamily.</text>
</comment>
<dbReference type="EMBL" id="BAABIQ010000043">
    <property type="protein sequence ID" value="GAA4803732.1"/>
    <property type="molecule type" value="Genomic_DNA"/>
</dbReference>
<evidence type="ECO:0000259" key="5">
    <source>
        <dbReference type="Pfam" id="PF04542"/>
    </source>
</evidence>
<dbReference type="Gene3D" id="1.10.10.10">
    <property type="entry name" value="Winged helix-like DNA-binding domain superfamily/Winged helix DNA-binding domain"/>
    <property type="match status" value="1"/>
</dbReference>
<dbReference type="InterPro" id="IPR013325">
    <property type="entry name" value="RNA_pol_sigma_r2"/>
</dbReference>
<evidence type="ECO:0000313" key="8">
    <source>
        <dbReference type="Proteomes" id="UP001501411"/>
    </source>
</evidence>
<dbReference type="Pfam" id="PF04542">
    <property type="entry name" value="Sigma70_r2"/>
    <property type="match status" value="1"/>
</dbReference>
<feature type="domain" description="RNA polymerase sigma-70 region 2" evidence="5">
    <location>
        <begin position="27"/>
        <end position="94"/>
    </location>
</feature>
<accession>A0ABP9C1S1</accession>
<evidence type="ECO:0000256" key="3">
    <source>
        <dbReference type="ARBA" id="ARBA00023082"/>
    </source>
</evidence>
<evidence type="ECO:0000256" key="4">
    <source>
        <dbReference type="ARBA" id="ARBA00023163"/>
    </source>
</evidence>
<dbReference type="Gene3D" id="1.10.1740.10">
    <property type="match status" value="1"/>
</dbReference>
<dbReference type="CDD" id="cd06171">
    <property type="entry name" value="Sigma70_r4"/>
    <property type="match status" value="1"/>
</dbReference>
<dbReference type="InterPro" id="IPR013249">
    <property type="entry name" value="RNA_pol_sigma70_r4_t2"/>
</dbReference>
<evidence type="ECO:0000259" key="6">
    <source>
        <dbReference type="Pfam" id="PF08281"/>
    </source>
</evidence>
<dbReference type="SUPFAM" id="SSF88659">
    <property type="entry name" value="Sigma3 and sigma4 domains of RNA polymerase sigma factors"/>
    <property type="match status" value="1"/>
</dbReference>
<dbReference type="InterPro" id="IPR014284">
    <property type="entry name" value="RNA_pol_sigma-70_dom"/>
</dbReference>
<reference evidence="8" key="1">
    <citation type="journal article" date="2019" name="Int. J. Syst. Evol. Microbiol.">
        <title>The Global Catalogue of Microorganisms (GCM) 10K type strain sequencing project: providing services to taxonomists for standard genome sequencing and annotation.</title>
        <authorList>
            <consortium name="The Broad Institute Genomics Platform"/>
            <consortium name="The Broad Institute Genome Sequencing Center for Infectious Disease"/>
            <person name="Wu L."/>
            <person name="Ma J."/>
        </authorList>
    </citation>
    <scope>NUCLEOTIDE SEQUENCE [LARGE SCALE GENOMIC DNA]</scope>
    <source>
        <strain evidence="8">JCM 18200</strain>
    </source>
</reference>
<protein>
    <submittedName>
        <fullName evidence="7">RNA polymerase sigma-70 factor</fullName>
    </submittedName>
</protein>
<evidence type="ECO:0000256" key="1">
    <source>
        <dbReference type="ARBA" id="ARBA00010641"/>
    </source>
</evidence>
<dbReference type="InterPro" id="IPR036388">
    <property type="entry name" value="WH-like_DNA-bd_sf"/>
</dbReference>
<feature type="domain" description="RNA polymerase sigma factor 70 region 4 type 2" evidence="6">
    <location>
        <begin position="124"/>
        <end position="175"/>
    </location>
</feature>
<keyword evidence="3" id="KW-0731">Sigma factor</keyword>
<keyword evidence="8" id="KW-1185">Reference proteome</keyword>
<dbReference type="InterPro" id="IPR013324">
    <property type="entry name" value="RNA_pol_sigma_r3/r4-like"/>
</dbReference>
<comment type="caution">
    <text evidence="7">The sequence shown here is derived from an EMBL/GenBank/DDBJ whole genome shotgun (WGS) entry which is preliminary data.</text>
</comment>
<gene>
    <name evidence="7" type="ORF">GCM10023231_35990</name>
</gene>
<dbReference type="InterPro" id="IPR014327">
    <property type="entry name" value="RNA_pol_sigma70_bacteroid"/>
</dbReference>
<dbReference type="RefSeq" id="WP_345233991.1">
    <property type="nucleotide sequence ID" value="NZ_BAABIQ010000043.1"/>
</dbReference>
<sequence length="202" mass="23465">MTSSSPNISVNLLCKLRDGDTLAFEEIYRALAPKLYQRLLRLFKDTATVEEIVQDTFLKLWEKRQQIDPEQGFKTYLYRIADHLAIDLFRKISRDKALQEELWASAVSFYLQTEETTIGKEQYQLVVQAIQQLSPKRRQVVLMCKLEGRSYQEVADAMGISVSTVSNQLVKAIKEIKRYVLRSAHGEQIVLLYLLGWMIIFQ</sequence>
<dbReference type="NCBIfam" id="TIGR02985">
    <property type="entry name" value="Sig70_bacteroi1"/>
    <property type="match status" value="1"/>
</dbReference>
<dbReference type="NCBIfam" id="TIGR02937">
    <property type="entry name" value="sigma70-ECF"/>
    <property type="match status" value="1"/>
</dbReference>
<dbReference type="PANTHER" id="PTHR43133:SF46">
    <property type="entry name" value="RNA POLYMERASE SIGMA-70 FACTOR ECF SUBFAMILY"/>
    <property type="match status" value="1"/>
</dbReference>
<evidence type="ECO:0000313" key="7">
    <source>
        <dbReference type="EMBL" id="GAA4803732.1"/>
    </source>
</evidence>
<evidence type="ECO:0000256" key="2">
    <source>
        <dbReference type="ARBA" id="ARBA00023015"/>
    </source>
</evidence>
<keyword evidence="2" id="KW-0805">Transcription regulation</keyword>
<name>A0ABP9C1S1_9SPHI</name>
<dbReference type="PANTHER" id="PTHR43133">
    <property type="entry name" value="RNA POLYMERASE ECF-TYPE SIGMA FACTO"/>
    <property type="match status" value="1"/>
</dbReference>
<proteinExistence type="inferred from homology"/>